<sequence length="179" mass="18722">MHISFTVEPDQARARRAIKTTMGGKLLRLYVLGAAVAVLGAVMSVNDIPSGAAPLALGAGLCCFPWLVSRAAAQARTGILGETATYELTDVDVQAHTRSLNVGYRWESVQAVRETPEFWVVTVAGINPLVLPWTQLPPAEAAEARAFLVGRGLLADKAGAGDKAGAAGATGKPESTLER</sequence>
<keyword evidence="4" id="KW-1185">Reference proteome</keyword>
<keyword evidence="2" id="KW-0472">Membrane</keyword>
<evidence type="ECO:0000313" key="3">
    <source>
        <dbReference type="EMBL" id="GIG45840.1"/>
    </source>
</evidence>
<organism evidence="3 4">
    <name type="scientific">Dactylosporangium siamense</name>
    <dbReference type="NCBI Taxonomy" id="685454"/>
    <lineage>
        <taxon>Bacteria</taxon>
        <taxon>Bacillati</taxon>
        <taxon>Actinomycetota</taxon>
        <taxon>Actinomycetes</taxon>
        <taxon>Micromonosporales</taxon>
        <taxon>Micromonosporaceae</taxon>
        <taxon>Dactylosporangium</taxon>
    </lineage>
</organism>
<feature type="compositionally biased region" description="Low complexity" evidence="1">
    <location>
        <begin position="158"/>
        <end position="169"/>
    </location>
</feature>
<comment type="caution">
    <text evidence="3">The sequence shown here is derived from an EMBL/GenBank/DDBJ whole genome shotgun (WGS) entry which is preliminary data.</text>
</comment>
<proteinExistence type="predicted"/>
<evidence type="ECO:0000256" key="1">
    <source>
        <dbReference type="SAM" id="MobiDB-lite"/>
    </source>
</evidence>
<dbReference type="Proteomes" id="UP000660611">
    <property type="component" value="Unassembled WGS sequence"/>
</dbReference>
<gene>
    <name evidence="3" type="ORF">Dsi01nite_038810</name>
</gene>
<dbReference type="RefSeq" id="WP_203847633.1">
    <property type="nucleotide sequence ID" value="NZ_BAAAVW010000033.1"/>
</dbReference>
<feature type="region of interest" description="Disordered" evidence="1">
    <location>
        <begin position="158"/>
        <end position="179"/>
    </location>
</feature>
<keyword evidence="2" id="KW-1133">Transmembrane helix</keyword>
<dbReference type="EMBL" id="BONQ01000056">
    <property type="protein sequence ID" value="GIG45840.1"/>
    <property type="molecule type" value="Genomic_DNA"/>
</dbReference>
<protein>
    <recommendedName>
        <fullName evidence="5">YcxB-like protein domain-containing protein</fullName>
    </recommendedName>
</protein>
<keyword evidence="2" id="KW-0812">Transmembrane</keyword>
<accession>A0A919PJ79</accession>
<feature type="transmembrane region" description="Helical" evidence="2">
    <location>
        <begin position="26"/>
        <end position="45"/>
    </location>
</feature>
<dbReference type="AlphaFoldDB" id="A0A919PJ79"/>
<evidence type="ECO:0000256" key="2">
    <source>
        <dbReference type="SAM" id="Phobius"/>
    </source>
</evidence>
<feature type="transmembrane region" description="Helical" evidence="2">
    <location>
        <begin position="51"/>
        <end position="68"/>
    </location>
</feature>
<reference evidence="3" key="1">
    <citation type="submission" date="2021-01" db="EMBL/GenBank/DDBJ databases">
        <title>Whole genome shotgun sequence of Dactylosporangium siamense NBRC 106093.</title>
        <authorList>
            <person name="Komaki H."/>
            <person name="Tamura T."/>
        </authorList>
    </citation>
    <scope>NUCLEOTIDE SEQUENCE</scope>
    <source>
        <strain evidence="3">NBRC 106093</strain>
    </source>
</reference>
<evidence type="ECO:0000313" key="4">
    <source>
        <dbReference type="Proteomes" id="UP000660611"/>
    </source>
</evidence>
<evidence type="ECO:0008006" key="5">
    <source>
        <dbReference type="Google" id="ProtNLM"/>
    </source>
</evidence>
<name>A0A919PJ79_9ACTN</name>